<keyword evidence="3" id="KW-1185">Reference proteome</keyword>
<evidence type="ECO:0000313" key="2">
    <source>
        <dbReference type="EMBL" id="MEE1878438.1"/>
    </source>
</evidence>
<gene>
    <name evidence="2" type="ORF">VRS74_12165</name>
</gene>
<keyword evidence="1" id="KW-1133">Transmembrane helix</keyword>
<organism evidence="2 3">
    <name type="scientific">Altererythrobacter litoralis</name>
    <dbReference type="NCBI Taxonomy" id="3113904"/>
    <lineage>
        <taxon>Bacteria</taxon>
        <taxon>Pseudomonadati</taxon>
        <taxon>Pseudomonadota</taxon>
        <taxon>Alphaproteobacteria</taxon>
        <taxon>Sphingomonadales</taxon>
        <taxon>Erythrobacteraceae</taxon>
        <taxon>Altererythrobacter</taxon>
    </lineage>
</organism>
<feature type="transmembrane region" description="Helical" evidence="1">
    <location>
        <begin position="84"/>
        <end position="103"/>
    </location>
</feature>
<dbReference type="EMBL" id="JAZDQV010000015">
    <property type="protein sequence ID" value="MEE1878438.1"/>
    <property type="molecule type" value="Genomic_DNA"/>
</dbReference>
<comment type="caution">
    <text evidence="2">The sequence shown here is derived from an EMBL/GenBank/DDBJ whole genome shotgun (WGS) entry which is preliminary data.</text>
</comment>
<reference evidence="2 3" key="1">
    <citation type="submission" date="2024-01" db="EMBL/GenBank/DDBJ databases">
        <title>The genome sequence of Erythrobacteraceae sp. strain 1XM1-14.</title>
        <authorList>
            <person name="Liu Y."/>
        </authorList>
    </citation>
    <scope>NUCLEOTIDE SEQUENCE [LARGE SCALE GENOMIC DNA]</scope>
    <source>
        <strain evidence="2 3">1XM1-14</strain>
    </source>
</reference>
<evidence type="ECO:0000256" key="1">
    <source>
        <dbReference type="SAM" id="Phobius"/>
    </source>
</evidence>
<dbReference type="Proteomes" id="UP001343492">
    <property type="component" value="Unassembled WGS sequence"/>
</dbReference>
<name>A0ABU7GHQ8_9SPHN</name>
<feature type="transmembrane region" description="Helical" evidence="1">
    <location>
        <begin position="28"/>
        <end position="47"/>
    </location>
</feature>
<feature type="transmembrane region" description="Helical" evidence="1">
    <location>
        <begin position="59"/>
        <end position="78"/>
    </location>
</feature>
<proteinExistence type="predicted"/>
<keyword evidence="1" id="KW-0812">Transmembrane</keyword>
<accession>A0ABU7GHQ8</accession>
<evidence type="ECO:0000313" key="3">
    <source>
        <dbReference type="Proteomes" id="UP001343492"/>
    </source>
</evidence>
<protein>
    <submittedName>
        <fullName evidence="2">Uncharacterized protein</fullName>
    </submittedName>
</protein>
<keyword evidence="1" id="KW-0472">Membrane</keyword>
<sequence length="130" mass="14622">MMVVMGFTIMFASMRRNGGPFFFDQNEFMVSNTLQLLMFAGLGFAALTARRHTGWHRRLMICAMAILTGPGLGRLLPMPLLMPHAWRIMIVVTMIFPLVGAIADWRRSGKVHPAWLWGPGRAGIGRSHRL</sequence>